<keyword evidence="2 5" id="KW-0812">Transmembrane</keyword>
<keyword evidence="4 5" id="KW-0472">Membrane</keyword>
<dbReference type="GO" id="GO:0016020">
    <property type="term" value="C:membrane"/>
    <property type="evidence" value="ECO:0007669"/>
    <property type="project" value="UniProtKB-SubCell"/>
</dbReference>
<reference evidence="8" key="1">
    <citation type="submission" date="2010-06" db="EMBL/GenBank/DDBJ databases">
        <authorList>
            <person name="Jiang H."/>
            <person name="Abraham K."/>
            <person name="Ali S."/>
            <person name="Alsbrooks S.L."/>
            <person name="Anim B.N."/>
            <person name="Anosike U.S."/>
            <person name="Attaway T."/>
            <person name="Bandaranaike D.P."/>
            <person name="Battles P.K."/>
            <person name="Bell S.N."/>
            <person name="Bell A.V."/>
            <person name="Beltran B."/>
            <person name="Bickham C."/>
            <person name="Bustamante Y."/>
            <person name="Caleb T."/>
            <person name="Canada A."/>
            <person name="Cardenas V."/>
            <person name="Carter K."/>
            <person name="Chacko J."/>
            <person name="Chandrabose M.N."/>
            <person name="Chavez D."/>
            <person name="Chavez A."/>
            <person name="Chen L."/>
            <person name="Chu H.-S."/>
            <person name="Claassen K.J."/>
            <person name="Cockrell R."/>
            <person name="Collins M."/>
            <person name="Cooper J.A."/>
            <person name="Cree A."/>
            <person name="Curry S.M."/>
            <person name="Da Y."/>
            <person name="Dao M.D."/>
            <person name="Das B."/>
            <person name="Davila M.-L."/>
            <person name="Davy-Carroll L."/>
            <person name="Denson S."/>
            <person name="Dinh H."/>
            <person name="Ebong V.E."/>
            <person name="Edwards J.R."/>
            <person name="Egan A."/>
            <person name="El-Daye J."/>
            <person name="Escobedo L."/>
            <person name="Fernandez S."/>
            <person name="Fernando P.R."/>
            <person name="Flagg N."/>
            <person name="Forbes L.D."/>
            <person name="Fowler R.G."/>
            <person name="Fu Q."/>
            <person name="Gabisi R.A."/>
            <person name="Ganer J."/>
            <person name="Garbino Pronczuk A."/>
            <person name="Garcia R.M."/>
            <person name="Garner T."/>
            <person name="Garrett T.E."/>
            <person name="Gonzalez D.A."/>
            <person name="Hamid H."/>
            <person name="Hawkins E.S."/>
            <person name="Hirani K."/>
            <person name="Hogues M.E."/>
            <person name="Hollins B."/>
            <person name="Hsiao C.-H."/>
            <person name="Jabil R."/>
            <person name="James M.L."/>
            <person name="Jhangiani S.N."/>
            <person name="Johnson B."/>
            <person name="Johnson Q."/>
            <person name="Joshi V."/>
            <person name="Kalu J.B."/>
            <person name="Kam C."/>
            <person name="Kashfia A."/>
            <person name="Keebler J."/>
            <person name="Kisamo H."/>
            <person name="Kovar C.L."/>
            <person name="Lago L.A."/>
            <person name="Lai C.-Y."/>
            <person name="Laidlaw J."/>
            <person name="Lara F."/>
            <person name="Le T.-K."/>
            <person name="Lee S.L."/>
            <person name="Legall F.H."/>
            <person name="Lemon S.J."/>
            <person name="Lewis L.R."/>
            <person name="Li B."/>
            <person name="Liu Y."/>
            <person name="Liu Y.-S."/>
            <person name="Lopez J."/>
            <person name="Lozado R.J."/>
            <person name="Lu J."/>
            <person name="Madu R.C."/>
            <person name="Maheshwari M."/>
            <person name="Maheshwari R."/>
            <person name="Malloy K."/>
            <person name="Martinez E."/>
            <person name="Mathew T."/>
            <person name="Mercado I.C."/>
            <person name="Mercado C."/>
            <person name="Meyer B."/>
            <person name="Montgomery K."/>
            <person name="Morgan M.B."/>
            <person name="Munidasa M."/>
            <person name="Nazareth L.V."/>
            <person name="Nelson J."/>
            <person name="Ng B.M."/>
            <person name="Nguyen N.B."/>
            <person name="Nguyen P.Q."/>
            <person name="Nguyen T."/>
            <person name="Obregon M."/>
            <person name="Okwuonu G.O."/>
            <person name="Onwere C.G."/>
            <person name="Orozco G."/>
            <person name="Parra A."/>
            <person name="Patel S."/>
            <person name="Patil S."/>
            <person name="Perez A."/>
            <person name="Perez Y."/>
            <person name="Pham C."/>
            <person name="Primus E.L."/>
            <person name="Pu L.-L."/>
            <person name="Puazo M."/>
            <person name="Qin X."/>
            <person name="Quiroz J.B."/>
            <person name="Reese J."/>
            <person name="Richards S."/>
            <person name="Rives C.M."/>
            <person name="Robberts R."/>
            <person name="Ruiz S.J."/>
            <person name="Ruiz M.J."/>
            <person name="Santibanez J."/>
            <person name="Schneider B.W."/>
            <person name="Sisson I."/>
            <person name="Smith M."/>
            <person name="Sodergren E."/>
            <person name="Song X.-Z."/>
            <person name="Song B.B."/>
            <person name="Summersgill H."/>
            <person name="Thelus R."/>
            <person name="Thornton R.D."/>
            <person name="Trejos Z.Y."/>
            <person name="Usmani K."/>
            <person name="Vattathil S."/>
            <person name="Villasana D."/>
            <person name="Walker D.L."/>
            <person name="Wang S."/>
            <person name="Wang K."/>
            <person name="White C.S."/>
            <person name="Williams A.C."/>
            <person name="Williamson J."/>
            <person name="Wilson K."/>
            <person name="Woghiren I.O."/>
            <person name="Woodworth J.R."/>
            <person name="Worley K.C."/>
            <person name="Wright R.A."/>
            <person name="Wu W."/>
            <person name="Young L."/>
            <person name="Zhang L."/>
            <person name="Zhang J."/>
            <person name="Zhu Y."/>
            <person name="Muzny D.M."/>
            <person name="Weinstock G."/>
            <person name="Gibbs R.A."/>
        </authorList>
    </citation>
    <scope>NUCLEOTIDE SEQUENCE [LARGE SCALE GENOMIC DNA]</scope>
    <source>
        <strain evidence="8">LSR1</strain>
    </source>
</reference>
<dbReference type="RefSeq" id="XP_001949938.1">
    <property type="nucleotide sequence ID" value="XM_001949903.3"/>
</dbReference>
<feature type="domain" description="Sugar phosphate transporter" evidence="6">
    <location>
        <begin position="12"/>
        <end position="279"/>
    </location>
</feature>
<evidence type="ECO:0000313" key="7">
    <source>
        <dbReference type="EnsemblMetazoa" id="XP_001949938.1"/>
    </source>
</evidence>
<feature type="transmembrane region" description="Helical" evidence="5">
    <location>
        <begin position="235"/>
        <end position="256"/>
    </location>
</feature>
<feature type="transmembrane region" description="Helical" evidence="5">
    <location>
        <begin position="42"/>
        <end position="64"/>
    </location>
</feature>
<dbReference type="InterPro" id="IPR050186">
    <property type="entry name" value="TPT_transporter"/>
</dbReference>
<dbReference type="GeneID" id="100160801"/>
<dbReference type="InterPro" id="IPR037185">
    <property type="entry name" value="EmrE-like"/>
</dbReference>
<dbReference type="Proteomes" id="UP000007819">
    <property type="component" value="Chromosome X"/>
</dbReference>
<dbReference type="SUPFAM" id="SSF103481">
    <property type="entry name" value="Multidrug resistance efflux transporter EmrE"/>
    <property type="match status" value="1"/>
</dbReference>
<proteinExistence type="predicted"/>
<feature type="transmembrane region" description="Helical" evidence="5">
    <location>
        <begin position="12"/>
        <end position="30"/>
    </location>
</feature>
<dbReference type="Pfam" id="PF03151">
    <property type="entry name" value="TPT"/>
    <property type="match status" value="1"/>
</dbReference>
<evidence type="ECO:0000256" key="3">
    <source>
        <dbReference type="ARBA" id="ARBA00022989"/>
    </source>
</evidence>
<evidence type="ECO:0000256" key="1">
    <source>
        <dbReference type="ARBA" id="ARBA00004141"/>
    </source>
</evidence>
<evidence type="ECO:0000256" key="4">
    <source>
        <dbReference type="ARBA" id="ARBA00023136"/>
    </source>
</evidence>
<dbReference type="OrthoDB" id="5547497at2759"/>
<feature type="transmembrane region" description="Helical" evidence="5">
    <location>
        <begin position="293"/>
        <end position="311"/>
    </location>
</feature>
<reference evidence="7" key="2">
    <citation type="submission" date="2022-06" db="UniProtKB">
        <authorList>
            <consortium name="EnsemblMetazoa"/>
        </authorList>
    </citation>
    <scope>IDENTIFICATION</scope>
</reference>
<feature type="transmembrane region" description="Helical" evidence="5">
    <location>
        <begin position="199"/>
        <end position="223"/>
    </location>
</feature>
<evidence type="ECO:0000313" key="8">
    <source>
        <dbReference type="Proteomes" id="UP000007819"/>
    </source>
</evidence>
<feature type="transmembrane region" description="Helical" evidence="5">
    <location>
        <begin position="139"/>
        <end position="158"/>
    </location>
</feature>
<dbReference type="PANTHER" id="PTHR11132">
    <property type="entry name" value="SOLUTE CARRIER FAMILY 35"/>
    <property type="match status" value="1"/>
</dbReference>
<name>A0A8R1W237_ACYPI</name>
<dbReference type="KEGG" id="api:100160801"/>
<dbReference type="CTD" id="40981"/>
<dbReference type="OMA" id="WWTSNIV"/>
<evidence type="ECO:0000256" key="5">
    <source>
        <dbReference type="SAM" id="Phobius"/>
    </source>
</evidence>
<sequence>MKLDTLSLKYIQIFFVVVIYWVISILTVFVNKTLLSIDKLDVDAPIFIAWFQCLVSAIICFTLSRLSKMFPTVVQFPEGNPFNTATVRKVLPLSILYILMISTNNYCLKFVDVTFYYVGRSLTTVFNVILSYLILGQTTSISCLLCCFAVVCGFFLGVDQENLSGSFSLVGTVFGVLSSFSLAYYSIQIKKVLPDVNNQIWLLSYFNNVYATILFIPLLALEAKELSNYSKLTEYKFLLLMIIGGVCGLSIGYITVLQVQVTSPLTHNISGTAKSCFQTVLASFWYNQWKSSMWWFSNFVVLGGSAAYTIVKNREMEKKYRPIAYSRC</sequence>
<dbReference type="InterPro" id="IPR004853">
    <property type="entry name" value="Sugar_P_trans_dom"/>
</dbReference>
<evidence type="ECO:0000256" key="2">
    <source>
        <dbReference type="ARBA" id="ARBA00022692"/>
    </source>
</evidence>
<keyword evidence="8" id="KW-1185">Reference proteome</keyword>
<keyword evidence="3 5" id="KW-1133">Transmembrane helix</keyword>
<dbReference type="EnsemblMetazoa" id="XM_001949903.4">
    <property type="protein sequence ID" value="XP_001949938.1"/>
    <property type="gene ID" value="LOC100160801"/>
</dbReference>
<accession>A0A8R1W237</accession>
<feature type="transmembrane region" description="Helical" evidence="5">
    <location>
        <begin position="90"/>
        <end position="108"/>
    </location>
</feature>
<protein>
    <recommendedName>
        <fullName evidence="6">Sugar phosphate transporter domain-containing protein</fullName>
    </recommendedName>
</protein>
<comment type="subcellular location">
    <subcellularLocation>
        <location evidence="1">Membrane</location>
        <topology evidence="1">Multi-pass membrane protein</topology>
    </subcellularLocation>
</comment>
<organism evidence="7 8">
    <name type="scientific">Acyrthosiphon pisum</name>
    <name type="common">Pea aphid</name>
    <dbReference type="NCBI Taxonomy" id="7029"/>
    <lineage>
        <taxon>Eukaryota</taxon>
        <taxon>Metazoa</taxon>
        <taxon>Ecdysozoa</taxon>
        <taxon>Arthropoda</taxon>
        <taxon>Hexapoda</taxon>
        <taxon>Insecta</taxon>
        <taxon>Pterygota</taxon>
        <taxon>Neoptera</taxon>
        <taxon>Paraneoptera</taxon>
        <taxon>Hemiptera</taxon>
        <taxon>Sternorrhyncha</taxon>
        <taxon>Aphidomorpha</taxon>
        <taxon>Aphidoidea</taxon>
        <taxon>Aphididae</taxon>
        <taxon>Macrosiphini</taxon>
        <taxon>Acyrthosiphon</taxon>
    </lineage>
</organism>
<feature type="transmembrane region" description="Helical" evidence="5">
    <location>
        <begin position="165"/>
        <end position="187"/>
    </location>
</feature>
<evidence type="ECO:0000259" key="6">
    <source>
        <dbReference type="Pfam" id="PF03151"/>
    </source>
</evidence>
<dbReference type="AlphaFoldDB" id="A0A8R1W237"/>